<protein>
    <submittedName>
        <fullName evidence="1">Uncharacterized protein</fullName>
    </submittedName>
</protein>
<dbReference type="EMBL" id="CAJNOQ010014713">
    <property type="protein sequence ID" value="CAF1347030.1"/>
    <property type="molecule type" value="Genomic_DNA"/>
</dbReference>
<dbReference type="OrthoDB" id="10029313at2759"/>
<dbReference type="Proteomes" id="UP000681722">
    <property type="component" value="Unassembled WGS sequence"/>
</dbReference>
<dbReference type="AlphaFoldDB" id="A0A815H3J7"/>
<evidence type="ECO:0000313" key="2">
    <source>
        <dbReference type="EMBL" id="CAF4213801.1"/>
    </source>
</evidence>
<keyword evidence="3" id="KW-1185">Reference proteome</keyword>
<accession>A0A815H3J7</accession>
<feature type="non-terminal residue" evidence="1">
    <location>
        <position position="1"/>
    </location>
</feature>
<organism evidence="1 3">
    <name type="scientific">Didymodactylos carnosus</name>
    <dbReference type="NCBI Taxonomy" id="1234261"/>
    <lineage>
        <taxon>Eukaryota</taxon>
        <taxon>Metazoa</taxon>
        <taxon>Spiralia</taxon>
        <taxon>Gnathifera</taxon>
        <taxon>Rotifera</taxon>
        <taxon>Eurotatoria</taxon>
        <taxon>Bdelloidea</taxon>
        <taxon>Philodinida</taxon>
        <taxon>Philodinidae</taxon>
        <taxon>Didymodactylos</taxon>
    </lineage>
</organism>
<evidence type="ECO:0000313" key="1">
    <source>
        <dbReference type="EMBL" id="CAF1347030.1"/>
    </source>
</evidence>
<name>A0A815H3J7_9BILA</name>
<reference evidence="1" key="1">
    <citation type="submission" date="2021-02" db="EMBL/GenBank/DDBJ databases">
        <authorList>
            <person name="Nowell W R."/>
        </authorList>
    </citation>
    <scope>NUCLEOTIDE SEQUENCE</scope>
</reference>
<gene>
    <name evidence="1" type="ORF">GPM918_LOCUS30717</name>
    <name evidence="2" type="ORF">SRO942_LOCUS31342</name>
</gene>
<proteinExistence type="predicted"/>
<sequence length="202" mass="23378">NVVLDRDELNILEYGLNYIPSKILSIEDQLKADLELTANRYPELQMNVGLVRDSIVYNSDPFSPNLHRSQYKSLNNLKRRNDIVIKQADKGQGTVVISREVYEAKTYALLEDKKSYEELSENPMWTTYETVRDEIKDLIKTGNIPKEYVSRIRLRGRPKLPRFYILPKVHKKLCPGRPVVSGIGHSTEKPSKFLDLLLKPHI</sequence>
<comment type="caution">
    <text evidence="1">The sequence shown here is derived from an EMBL/GenBank/DDBJ whole genome shotgun (WGS) entry which is preliminary data.</text>
</comment>
<dbReference type="EMBL" id="CAJOBC010062239">
    <property type="protein sequence ID" value="CAF4213801.1"/>
    <property type="molecule type" value="Genomic_DNA"/>
</dbReference>
<dbReference type="Proteomes" id="UP000663829">
    <property type="component" value="Unassembled WGS sequence"/>
</dbReference>
<evidence type="ECO:0000313" key="3">
    <source>
        <dbReference type="Proteomes" id="UP000663829"/>
    </source>
</evidence>